<dbReference type="PANTHER" id="PTHR43775">
    <property type="entry name" value="FATTY ACID SYNTHASE"/>
    <property type="match status" value="1"/>
</dbReference>
<dbReference type="OrthoDB" id="429813at2759"/>
<protein>
    <recommendedName>
        <fullName evidence="12">S-adenosyl-L-methionine-dependent N-methyltransferase</fullName>
    </recommendedName>
</protein>
<feature type="region of interest" description="N-terminal hotdog fold" evidence="6">
    <location>
        <begin position="1406"/>
        <end position="1535"/>
    </location>
</feature>
<dbReference type="PROSITE" id="PS00606">
    <property type="entry name" value="KS3_1"/>
    <property type="match status" value="1"/>
</dbReference>
<feature type="domain" description="Carrier" evidence="7">
    <location>
        <begin position="1872"/>
        <end position="1946"/>
    </location>
</feature>
<accession>A0A4V4HTN8</accession>
<dbReference type="SUPFAM" id="SSF51735">
    <property type="entry name" value="NAD(P)-binding Rossmann-fold domains"/>
    <property type="match status" value="2"/>
</dbReference>
<dbReference type="InterPro" id="IPR020806">
    <property type="entry name" value="PKS_PP-bd"/>
</dbReference>
<dbReference type="InterPro" id="IPR029058">
    <property type="entry name" value="AB_hydrolase_fold"/>
</dbReference>
<dbReference type="GO" id="GO:0004312">
    <property type="term" value="F:fatty acid synthase activity"/>
    <property type="evidence" value="ECO:0007669"/>
    <property type="project" value="TreeGrafter"/>
</dbReference>
<dbReference type="InterPro" id="IPR041068">
    <property type="entry name" value="HTH_51"/>
</dbReference>
<dbReference type="InterPro" id="IPR006162">
    <property type="entry name" value="Ppantetheine_attach_site"/>
</dbReference>
<dbReference type="PROSITE" id="PS52019">
    <property type="entry name" value="PKS_MFAS_DH"/>
    <property type="match status" value="1"/>
</dbReference>
<dbReference type="InterPro" id="IPR016035">
    <property type="entry name" value="Acyl_Trfase/lysoPLipase"/>
</dbReference>
<evidence type="ECO:0000256" key="4">
    <source>
        <dbReference type="ARBA" id="ARBA00023268"/>
    </source>
</evidence>
<sequence length="2648" mass="291535">MNSNDLIHRVAWSPASLSEGPLNFERVIFLTGDGQPNETLFTYQKQLADEGYETLVVRDPMEIVPLSTTDTIVVHIPYAAKARDEVYEAATKSCTSLIAAAKALHRYHQLDKSKAYKLFSLINKDHGIQDLGYAPLHGLARVIKMEIPDIFGGLFEVDRIHFPLFPIRYARGFDIVRVSNDVAQTASLQPFQDISKNGKVLQLNPQGTYLITGGTGGMGLEIATWMTMRGARNILLVSRRGLQSAPNGEPRDANIEKLVSRITELEAIGATVHVLDIDLSKPDAGSGLGRAIDGLQMPPVRGVVHAAGIAGFNTLERCKTSDIAKVLAPKVVGGLVLDKLFPPGTLDFFNLVSSIGQLVGSPGQLAYAPANAFLDVLATQRRREGDNSISIQWTCWRDVGMVSQSKSSTRTVNKGLQIRGITDIRKEEAFEAWDHIAGLKTDHAAVVRALQLDENEPLRHPILKHITPRKKENQKVEFTGYNDYPQNAVAVVGMACRTAAGDSVEDLWEAVQTGRTMEREVDSERFPDAVNKDKMWGNFLSNIDSFDHQFFKKSKREALALDPHQRTILETTYHALESAKCFGGGQKQEPETHERTQNKDTTGCFIGMIAPDYSFNLASHPASPYTGVGMHRSYVAGRLSHHFGWTGPSQTIDTACSSSMVAVHQACRSIQTGECTRAVAGGVNLITNLVLYEALRVGGFLSKTGGCKAFDAGADGYCRGEAVGIVVLKSLSQALKDGDDIQGVLLATSNNQNMNYTSITNPVLESQTALYRDVLARAGVNPGDISYVEAHGTGTRAGDPVEIKGIRQVLGGKDRHSILQIGSVKANIGHAGGASGIVSLIKVLLMIKHGKIPIQAQFKTLNSNIADLETDKMNISTTLQKQWSDDLRLALVNNFGASGSNAAVVVAPPPPRSSSSLTSLIDRKISTISKSALPFFISAASRSSLLTYCNKLKTQIRKDSLTSESIPHLAFNLATRQNRQLQHVYCTTATSLMDLQAQLGDFEKHAMTSQKPKPIILLFGGQNGNVVPPAKHLYEASLLFQTHLHQCDDVIQSLGLPSIFPAVLQGIQGDSDLVLRHSAMFAIQYSCGMSWIDSGVKPQVICGHSFGEWTALTISGAVSLRDGMRLITGQSWGKDTGSMIAIDAPLTSTNTTPTKHLETFHEKHPDIKLDIACYNGPNQYVVAGRTINIKLLELHLQDKIASGEKLSFKILKDVHAYHSAMADSIVCQCAKLSAEISFQNPTLHFESCHESLWTGPGSNIIARHTRNPVYFGRTISRIASRLGPCIFLEAGFGSPIVNMARNALSQGHPPAEHKFVAINGKDPVKSLADATVTMWRNGQQQVQFWPFHRSQRMSYESVAIPPYQFEKDRHWLDYIDPSAHKKSKSDEHSANMSGECPHCLKNINDFPYIKQDKSETKSIDTFVFKVDTRSKRYQELVGGHSVTGSSICPASMYLELSSHAVVLIHSPRIMNANSEIAINALEIRAALGLDTQRLVKVILMKKTENSWNFELSSTKNSEKPVSHATGIISLREKNGSIVDEQDEKKMWRRITNLLNEDNDDIEAVRGTMVYKVFGKMVKYSKIYRGLRHLAGRDTEGAGEVSMPKEDLDMMVKTPNDTISDPLILDNFMQVSGAFIHSIRESEDEGNGESSFVCTGIETVKPLNSIQGDRKYRVYTKVVRDNSKETVLDLFAFDKQSEKIIFSAEGIKFSRLPRNTLAKMLARANPDMNSEEESYGLSKATASIPAPKSSPQTIVNDLTKERKQERTDVVDILSGVQEILSISLDVPARMITKQATLDELGADSLMNSEIQANILDKFRVDISTGDFERLSDVTSLCDLISSRVGVDIADAGGAGGDKQSPASTFETANDTDSDWNRVVFKILSESLDMPIAEIEMSSILDDLGADSLVATEIISKLNEEFGVDISTTEFASMIDVASIFKLITGASDINSVQTPITSPAKSLPASSDSSSDGAAAFYTETNLTDNKEGTIWTKSNTASIHTAFQKVRHGFDSYAKATHYSGYWDKVYPEQLKTVTAFIIEAFEKLDCPIKNFRQGKKLPAVKFTLDKYRREILRLWEILEEAGVVEKIGDEFACGPAAKDYDNKAMSAEHLSAKLLSEFPHYLPVNKLVDLVGPRLADCLTGEVNPISLLYGDEKGRNLVYDFNFNTPDALAAVKVLCDFVSAIIRSRAFQHEPLHILEVGAGTGGTTKHLIPFLQATGIPFTYTFTDLSTSLVGRAMKTTFKEVKCMKFMKLNIEETLPEELLGRHHIVVSTNCVHATRDLRHSLSNIHKLLRPNIGCVVVLEGTQKLAWLDLVWGLLDGWWLFDDGRRYAMQSAWAWERDFQAAGFSHVDWSDGISRESRSFRVICGMLADTEEPCPAKATSILLHRADWVSGNRNLFLVPGGFGSGAVFRGLQQSLVAVKNVSVYALDSPFTMIKADPGQSPKLEELAAIYVAEIKRKQPEGPYLIGGYSVGGVVAYEIVRQLLEDDNEVEKLFMIDTACPTFLTSLPQALVDFLDSIIEVRATNAGEIQEKRRGKNDHSTLANQQLSRYQVSKLPGRKIPSAVLFLAREGLDKQNKIPRPEVLPEEQRIVNWFLDDRLGDGSLGWEELLQDVRVIPAEGNHFSMMKRSMISNWGVKLAEILNAA</sequence>
<dbReference type="SUPFAM" id="SSF53474">
    <property type="entry name" value="alpha/beta-Hydrolases"/>
    <property type="match status" value="1"/>
</dbReference>
<dbReference type="InterPro" id="IPR014043">
    <property type="entry name" value="Acyl_transferase_dom"/>
</dbReference>
<dbReference type="InterPro" id="IPR018201">
    <property type="entry name" value="Ketoacyl_synth_AS"/>
</dbReference>
<comment type="caution">
    <text evidence="10">The sequence shown here is derived from an EMBL/GenBank/DDBJ whole genome shotgun (WGS) entry which is preliminary data.</text>
</comment>
<dbReference type="Pfam" id="PF00109">
    <property type="entry name" value="ketoacyl-synt"/>
    <property type="match status" value="1"/>
</dbReference>
<dbReference type="EMBL" id="PQXL01000399">
    <property type="protein sequence ID" value="THV46276.1"/>
    <property type="molecule type" value="Genomic_DNA"/>
</dbReference>
<dbReference type="InterPro" id="IPR036736">
    <property type="entry name" value="ACP-like_sf"/>
</dbReference>
<dbReference type="Pfam" id="PF08242">
    <property type="entry name" value="Methyltransf_12"/>
    <property type="match status" value="1"/>
</dbReference>
<dbReference type="Gene3D" id="3.40.50.150">
    <property type="entry name" value="Vaccinia Virus protein VP39"/>
    <property type="match status" value="1"/>
</dbReference>
<feature type="domain" description="Ketosynthase family 3 (KS3)" evidence="8">
    <location>
        <begin position="486"/>
        <end position="908"/>
    </location>
</feature>
<dbReference type="SUPFAM" id="SSF47336">
    <property type="entry name" value="ACP-like"/>
    <property type="match status" value="2"/>
</dbReference>
<dbReference type="GO" id="GO:0031177">
    <property type="term" value="F:phosphopantetheine binding"/>
    <property type="evidence" value="ECO:0007669"/>
    <property type="project" value="InterPro"/>
</dbReference>
<proteinExistence type="predicted"/>
<evidence type="ECO:0000256" key="5">
    <source>
        <dbReference type="ARBA" id="ARBA00023315"/>
    </source>
</evidence>
<name>A0A4V4HTN8_9HELO</name>
<dbReference type="Proteomes" id="UP000308671">
    <property type="component" value="Unassembled WGS sequence"/>
</dbReference>
<dbReference type="CDD" id="cd00833">
    <property type="entry name" value="PKS"/>
    <property type="match status" value="1"/>
</dbReference>
<evidence type="ECO:0000259" key="7">
    <source>
        <dbReference type="PROSITE" id="PS50075"/>
    </source>
</evidence>
<dbReference type="PROSITE" id="PS00012">
    <property type="entry name" value="PHOSPHOPANTETHEINE"/>
    <property type="match status" value="1"/>
</dbReference>
<dbReference type="InterPro" id="IPR042104">
    <property type="entry name" value="PKS_dehydratase_sf"/>
</dbReference>
<dbReference type="Gene3D" id="3.40.366.10">
    <property type="entry name" value="Malonyl-Coenzyme A Acyl Carrier Protein, domain 2"/>
    <property type="match status" value="1"/>
</dbReference>
<dbReference type="PANTHER" id="PTHR43775:SF21">
    <property type="entry name" value="NON-REDUCING POLYKETIDE SYNTHASE AUSA-RELATED"/>
    <property type="match status" value="1"/>
</dbReference>
<dbReference type="InterPro" id="IPR001227">
    <property type="entry name" value="Ac_transferase_dom_sf"/>
</dbReference>
<dbReference type="Pfam" id="PF00698">
    <property type="entry name" value="Acyl_transf_1"/>
    <property type="match status" value="1"/>
</dbReference>
<dbReference type="CDD" id="cd02440">
    <property type="entry name" value="AdoMet_MTases"/>
    <property type="match status" value="1"/>
</dbReference>
<feature type="active site" description="Proton acceptor; for dehydratase activity" evidence="6">
    <location>
        <position position="1440"/>
    </location>
</feature>
<evidence type="ECO:0000313" key="10">
    <source>
        <dbReference type="EMBL" id="THV46276.1"/>
    </source>
</evidence>
<dbReference type="Pfam" id="PF00550">
    <property type="entry name" value="PP-binding"/>
    <property type="match status" value="2"/>
</dbReference>
<dbReference type="GO" id="GO:0044550">
    <property type="term" value="P:secondary metabolite biosynthetic process"/>
    <property type="evidence" value="ECO:0007669"/>
    <property type="project" value="TreeGrafter"/>
</dbReference>
<dbReference type="SUPFAM" id="SSF53901">
    <property type="entry name" value="Thiolase-like"/>
    <property type="match status" value="1"/>
</dbReference>
<keyword evidence="1" id="KW-0596">Phosphopantetheine</keyword>
<dbReference type="CDD" id="cd05274">
    <property type="entry name" value="KR_FAS_SDR_x"/>
    <property type="match status" value="1"/>
</dbReference>
<keyword evidence="3" id="KW-0808">Transferase</keyword>
<dbReference type="SMART" id="SM00825">
    <property type="entry name" value="PKS_KS"/>
    <property type="match status" value="1"/>
</dbReference>
<dbReference type="Gene3D" id="1.10.1200.10">
    <property type="entry name" value="ACP-like"/>
    <property type="match status" value="2"/>
</dbReference>
<evidence type="ECO:0000256" key="3">
    <source>
        <dbReference type="ARBA" id="ARBA00022679"/>
    </source>
</evidence>
<dbReference type="InterPro" id="IPR009081">
    <property type="entry name" value="PP-bd_ACP"/>
</dbReference>
<evidence type="ECO:0000256" key="6">
    <source>
        <dbReference type="PROSITE-ProRule" id="PRU01363"/>
    </source>
</evidence>
<keyword evidence="5" id="KW-0012">Acyltransferase</keyword>
<dbReference type="InterPro" id="IPR020841">
    <property type="entry name" value="PKS_Beta-ketoAc_synthase_dom"/>
</dbReference>
<dbReference type="InterPro" id="IPR014030">
    <property type="entry name" value="Ketoacyl_synth_N"/>
</dbReference>
<feature type="region of interest" description="C-terminal hotdog fold" evidence="6">
    <location>
        <begin position="1559"/>
        <end position="1717"/>
    </location>
</feature>
<keyword evidence="2" id="KW-0597">Phosphoprotein</keyword>
<dbReference type="SMART" id="SM00822">
    <property type="entry name" value="PKS_KR"/>
    <property type="match status" value="1"/>
</dbReference>
<dbReference type="Pfam" id="PF02801">
    <property type="entry name" value="Ketoacyl-synt_C"/>
    <property type="match status" value="1"/>
</dbReference>
<keyword evidence="4" id="KW-0511">Multifunctional enzyme</keyword>
<gene>
    <name evidence="10" type="ORF">BGAL_0399g00060</name>
</gene>
<dbReference type="PROSITE" id="PS50075">
    <property type="entry name" value="CARRIER"/>
    <property type="match status" value="2"/>
</dbReference>
<dbReference type="InterPro" id="IPR036291">
    <property type="entry name" value="NAD(P)-bd_dom_sf"/>
</dbReference>
<keyword evidence="11" id="KW-1185">Reference proteome</keyword>
<dbReference type="InterPro" id="IPR049900">
    <property type="entry name" value="PKS_mFAS_DH"/>
</dbReference>
<feature type="domain" description="Carrier" evidence="7">
    <location>
        <begin position="1769"/>
        <end position="1843"/>
    </location>
</feature>
<evidence type="ECO:0000256" key="2">
    <source>
        <dbReference type="ARBA" id="ARBA00022553"/>
    </source>
</evidence>
<reference evidence="10 11" key="1">
    <citation type="submission" date="2017-12" db="EMBL/GenBank/DDBJ databases">
        <title>Comparative genomics of Botrytis spp.</title>
        <authorList>
            <person name="Valero-Jimenez C.A."/>
            <person name="Tapia P."/>
            <person name="Veloso J."/>
            <person name="Silva-Moreno E."/>
            <person name="Staats M."/>
            <person name="Valdes J.H."/>
            <person name="Van Kan J.A.L."/>
        </authorList>
    </citation>
    <scope>NUCLEOTIDE SEQUENCE [LARGE SCALE GENOMIC DNA]</scope>
    <source>
        <strain evidence="10 11">MUCL435</strain>
    </source>
</reference>
<evidence type="ECO:0000313" key="11">
    <source>
        <dbReference type="Proteomes" id="UP000308671"/>
    </source>
</evidence>
<dbReference type="InterPro" id="IPR013217">
    <property type="entry name" value="Methyltransf_12"/>
</dbReference>
<dbReference type="PROSITE" id="PS52004">
    <property type="entry name" value="KS3_2"/>
    <property type="match status" value="1"/>
</dbReference>
<dbReference type="Gene3D" id="3.40.47.10">
    <property type="match status" value="1"/>
</dbReference>
<dbReference type="SMART" id="SM00823">
    <property type="entry name" value="PKS_PP"/>
    <property type="match status" value="2"/>
</dbReference>
<dbReference type="InterPro" id="IPR014031">
    <property type="entry name" value="Ketoacyl_synth_C"/>
</dbReference>
<dbReference type="InterPro" id="IPR057326">
    <property type="entry name" value="KR_dom"/>
</dbReference>
<dbReference type="Pfam" id="PF08659">
    <property type="entry name" value="KR"/>
    <property type="match status" value="1"/>
</dbReference>
<dbReference type="InterPro" id="IPR001031">
    <property type="entry name" value="Thioesterase"/>
</dbReference>
<dbReference type="Gene3D" id="3.10.129.110">
    <property type="entry name" value="Polyketide synthase dehydratase"/>
    <property type="match status" value="1"/>
</dbReference>
<organism evidence="10 11">
    <name type="scientific">Botrytis galanthina</name>
    <dbReference type="NCBI Taxonomy" id="278940"/>
    <lineage>
        <taxon>Eukaryota</taxon>
        <taxon>Fungi</taxon>
        <taxon>Dikarya</taxon>
        <taxon>Ascomycota</taxon>
        <taxon>Pezizomycotina</taxon>
        <taxon>Leotiomycetes</taxon>
        <taxon>Helotiales</taxon>
        <taxon>Sclerotiniaceae</taxon>
        <taxon>Botrytis</taxon>
    </lineage>
</organism>
<dbReference type="Gene3D" id="3.40.50.720">
    <property type="entry name" value="NAD(P)-binding Rossmann-like Domain"/>
    <property type="match status" value="1"/>
</dbReference>
<dbReference type="Gene3D" id="3.30.70.3290">
    <property type="match status" value="1"/>
</dbReference>
<dbReference type="InterPro" id="IPR013968">
    <property type="entry name" value="PKS_KR"/>
</dbReference>
<dbReference type="Gene3D" id="3.40.50.1820">
    <property type="entry name" value="alpha/beta hydrolase"/>
    <property type="match status" value="1"/>
</dbReference>
<dbReference type="InterPro" id="IPR029063">
    <property type="entry name" value="SAM-dependent_MTases_sf"/>
</dbReference>
<dbReference type="InterPro" id="IPR050091">
    <property type="entry name" value="PKS_NRPS_Biosynth_Enz"/>
</dbReference>
<feature type="active site" description="Proton donor; for dehydratase activity" evidence="6">
    <location>
        <position position="1625"/>
    </location>
</feature>
<dbReference type="InterPro" id="IPR016039">
    <property type="entry name" value="Thiolase-like"/>
</dbReference>
<dbReference type="SUPFAM" id="SSF53335">
    <property type="entry name" value="S-adenosyl-L-methionine-dependent methyltransferases"/>
    <property type="match status" value="1"/>
</dbReference>
<evidence type="ECO:0000259" key="8">
    <source>
        <dbReference type="PROSITE" id="PS52004"/>
    </source>
</evidence>
<dbReference type="Pfam" id="PF00975">
    <property type="entry name" value="Thioesterase"/>
    <property type="match status" value="1"/>
</dbReference>
<evidence type="ECO:0008006" key="12">
    <source>
        <dbReference type="Google" id="ProtNLM"/>
    </source>
</evidence>
<dbReference type="SUPFAM" id="SSF52151">
    <property type="entry name" value="FabD/lysophospholipase-like"/>
    <property type="match status" value="1"/>
</dbReference>
<evidence type="ECO:0000256" key="1">
    <source>
        <dbReference type="ARBA" id="ARBA00022450"/>
    </source>
</evidence>
<dbReference type="SMART" id="SM00827">
    <property type="entry name" value="PKS_AT"/>
    <property type="match status" value="1"/>
</dbReference>
<evidence type="ECO:0000259" key="9">
    <source>
        <dbReference type="PROSITE" id="PS52019"/>
    </source>
</evidence>
<dbReference type="GO" id="GO:0006633">
    <property type="term" value="P:fatty acid biosynthetic process"/>
    <property type="evidence" value="ECO:0007669"/>
    <property type="project" value="InterPro"/>
</dbReference>
<dbReference type="Pfam" id="PF18558">
    <property type="entry name" value="HTH_51"/>
    <property type="match status" value="1"/>
</dbReference>
<feature type="domain" description="PKS/mFAS DH" evidence="9">
    <location>
        <begin position="1406"/>
        <end position="1717"/>
    </location>
</feature>
<dbReference type="GO" id="GO:0004315">
    <property type="term" value="F:3-oxoacyl-[acyl-carrier-protein] synthase activity"/>
    <property type="evidence" value="ECO:0007669"/>
    <property type="project" value="InterPro"/>
</dbReference>